<evidence type="ECO:0008006" key="3">
    <source>
        <dbReference type="Google" id="ProtNLM"/>
    </source>
</evidence>
<dbReference type="InterPro" id="IPR036388">
    <property type="entry name" value="WH-like_DNA-bd_sf"/>
</dbReference>
<sequence>MPGHIDILKMRILICFLKMSLENCTVTNLSKTLAAEKYAVSRAMISLEKEGLLDRSDSRHPKLTPSGVISAKKYAERMDIAINHLIYEGVPQLNAQDDATYLSMYCSDQTFEVIQGMEERYRIRHILKEKRNFDGSVLCRKLRDGAYLFPFILYRESAKNGSNISMANDGFEHPCLLTVNRGAGIIGLKARDTSHHSAVDGKKMTGKISSLKYFDGNKFCDAQSNGDVLSFPADALNFLSVGNDASRILHGSVCLKMACSVGVMHMPESTAIFTILI</sequence>
<dbReference type="GO" id="GO:0046914">
    <property type="term" value="F:transition metal ion binding"/>
    <property type="evidence" value="ECO:0007669"/>
    <property type="project" value="InterPro"/>
</dbReference>
<dbReference type="EMBL" id="AP023321">
    <property type="protein sequence ID" value="BCI61136.1"/>
    <property type="molecule type" value="Genomic_DNA"/>
</dbReference>
<dbReference type="KEGG" id="sman:C12CBH8_17750"/>
<dbReference type="Proteomes" id="UP000593890">
    <property type="component" value="Chromosome"/>
</dbReference>
<dbReference type="InterPro" id="IPR022689">
    <property type="entry name" value="Iron_dep_repressor"/>
</dbReference>
<name>A0A7I8D2V3_9FIRM</name>
<dbReference type="SUPFAM" id="SSF46785">
    <property type="entry name" value="Winged helix' DNA-binding domain"/>
    <property type="match status" value="1"/>
</dbReference>
<dbReference type="AlphaFoldDB" id="A0A7I8D2V3"/>
<gene>
    <name evidence="1" type="ORF">C12CBH8_17750</name>
</gene>
<evidence type="ECO:0000313" key="1">
    <source>
        <dbReference type="EMBL" id="BCI61136.1"/>
    </source>
</evidence>
<dbReference type="Gene3D" id="1.10.10.10">
    <property type="entry name" value="Winged helix-like DNA-binding domain superfamily/Winged helix DNA-binding domain"/>
    <property type="match status" value="1"/>
</dbReference>
<reference evidence="2" key="1">
    <citation type="submission" date="2020-07" db="EMBL/GenBank/DDBJ databases">
        <title>Complete genome sequencing of Clostridia bacterium strain 12CBH8.</title>
        <authorList>
            <person name="Sakamoto M."/>
            <person name="Murakami T."/>
            <person name="Mori H."/>
        </authorList>
    </citation>
    <scope>NUCLEOTIDE SEQUENCE [LARGE SCALE GENOMIC DNA]</scope>
    <source>
        <strain evidence="2">12CBH8</strain>
    </source>
</reference>
<dbReference type="InterPro" id="IPR036390">
    <property type="entry name" value="WH_DNA-bd_sf"/>
</dbReference>
<protein>
    <recommendedName>
        <fullName evidence="3">HTH dtxR-type domain-containing protein</fullName>
    </recommendedName>
</protein>
<organism evidence="1 2">
    <name type="scientific">Solibaculum mannosilyticum</name>
    <dbReference type="NCBI Taxonomy" id="2780922"/>
    <lineage>
        <taxon>Bacteria</taxon>
        <taxon>Bacillati</taxon>
        <taxon>Bacillota</taxon>
        <taxon>Clostridia</taxon>
        <taxon>Eubacteriales</taxon>
        <taxon>Oscillospiraceae</taxon>
        <taxon>Solibaculum</taxon>
    </lineage>
</organism>
<proteinExistence type="predicted"/>
<dbReference type="GO" id="GO:0003700">
    <property type="term" value="F:DNA-binding transcription factor activity"/>
    <property type="evidence" value="ECO:0007669"/>
    <property type="project" value="InterPro"/>
</dbReference>
<dbReference type="SMART" id="SM00529">
    <property type="entry name" value="HTH_DTXR"/>
    <property type="match status" value="1"/>
</dbReference>
<accession>A0A7I8D2V3</accession>
<keyword evidence="2" id="KW-1185">Reference proteome</keyword>
<dbReference type="RefSeq" id="WP_090264631.1">
    <property type="nucleotide sequence ID" value="NZ_AP023321.1"/>
</dbReference>
<evidence type="ECO:0000313" key="2">
    <source>
        <dbReference type="Proteomes" id="UP000593890"/>
    </source>
</evidence>